<evidence type="ECO:0000313" key="3">
    <source>
        <dbReference type="Proteomes" id="UP000494245"/>
    </source>
</evidence>
<name>A0A6V8LWH6_9BACT</name>
<dbReference type="Proteomes" id="UP000494245">
    <property type="component" value="Unassembled WGS sequence"/>
</dbReference>
<keyword evidence="3" id="KW-1185">Reference proteome</keyword>
<dbReference type="PANTHER" id="PTHR11236">
    <property type="entry name" value="AMINOBENZOATE/ANTHRANILATE SYNTHASE"/>
    <property type="match status" value="1"/>
</dbReference>
<organism evidence="2 3">
    <name type="scientific">Fundidesulfovibrio magnetotacticus</name>
    <dbReference type="NCBI Taxonomy" id="2730080"/>
    <lineage>
        <taxon>Bacteria</taxon>
        <taxon>Pseudomonadati</taxon>
        <taxon>Thermodesulfobacteriota</taxon>
        <taxon>Desulfovibrionia</taxon>
        <taxon>Desulfovibrionales</taxon>
        <taxon>Desulfovibrionaceae</taxon>
        <taxon>Fundidesulfovibrio</taxon>
    </lineage>
</organism>
<dbReference type="SUPFAM" id="SSF56322">
    <property type="entry name" value="ADC synthase"/>
    <property type="match status" value="1"/>
</dbReference>
<reference evidence="2 3" key="1">
    <citation type="submission" date="2020-04" db="EMBL/GenBank/DDBJ databases">
        <authorList>
            <consortium name="Desulfovibrio sp. FSS-1 genome sequencing consortium"/>
            <person name="Shimoshige H."/>
            <person name="Kobayashi H."/>
            <person name="Maekawa T."/>
        </authorList>
    </citation>
    <scope>NUCLEOTIDE SEQUENCE [LARGE SCALE GENOMIC DNA]</scope>
    <source>
        <strain evidence="2 3">SIID29052-01</strain>
    </source>
</reference>
<dbReference type="InterPro" id="IPR015890">
    <property type="entry name" value="Chorismate_C"/>
</dbReference>
<sequence>MTSFSSCCPADGLAWIDALAPERPDVFVTPPMPGVAASGLAGLWPVAEWRLETGGGLEGLKAFCDASAGPALGFLSYQAGFPGLGVARRPTAFPEGVFRTYGAVLAPSPDARSVTVHAATPGLRDAALRLVSGARRSPAPPLPALHAPRPSMDREAYAAAVRCAREHILDGDAYQLNLSIRFDADWPAGSDPQALFTGLLARRPAMFYGMYHDAPYTLLSTSPERFLRVRGGMVLAQPIKGTRLAGADPVAAARALRASAKEDAELSMIVDLMRNDISGRCAYGSVSVEGHRSVFLVDGLLQMYANVSGALRPDADALDLLWDALPPGSVTGCPKARAVELIADLEPHHRDAYCGCLVLRLGPRDLDSSVAIRTACHDATSGTLGFFAGSGIVVDSDPHLEYEETMAKAAKFLALARRNTP</sequence>
<comment type="caution">
    <text evidence="2">The sequence shown here is derived from an EMBL/GenBank/DDBJ whole genome shotgun (WGS) entry which is preliminary data.</text>
</comment>
<accession>A0A6V8LWH6</accession>
<proteinExistence type="predicted"/>
<dbReference type="GO" id="GO:0000162">
    <property type="term" value="P:L-tryptophan biosynthetic process"/>
    <property type="evidence" value="ECO:0007669"/>
    <property type="project" value="TreeGrafter"/>
</dbReference>
<feature type="domain" description="Chorismate-utilising enzyme C-terminal" evidence="1">
    <location>
        <begin position="154"/>
        <end position="408"/>
    </location>
</feature>
<protein>
    <submittedName>
        <fullName evidence="2">Aminodeoxychorismate synthase component 1</fullName>
        <ecNumber evidence="2">2.6.1.85</ecNumber>
    </submittedName>
</protein>
<reference evidence="2 3" key="2">
    <citation type="submission" date="2020-05" db="EMBL/GenBank/DDBJ databases">
        <title>Draft genome sequence of Desulfovibrio sp. strainFSS-1.</title>
        <authorList>
            <person name="Shimoshige H."/>
            <person name="Kobayashi H."/>
            <person name="Maekawa T."/>
        </authorList>
    </citation>
    <scope>NUCLEOTIDE SEQUENCE [LARGE SCALE GENOMIC DNA]</scope>
    <source>
        <strain evidence="2 3">SIID29052-01</strain>
    </source>
</reference>
<keyword evidence="2" id="KW-0808">Transferase</keyword>
<dbReference type="InterPro" id="IPR005801">
    <property type="entry name" value="ADC_synthase"/>
</dbReference>
<dbReference type="InterPro" id="IPR019999">
    <property type="entry name" value="Anth_synth_I-like"/>
</dbReference>
<dbReference type="GO" id="GO:0046820">
    <property type="term" value="F:4-amino-4-deoxychorismate synthase activity"/>
    <property type="evidence" value="ECO:0007669"/>
    <property type="project" value="UniProtKB-EC"/>
</dbReference>
<evidence type="ECO:0000313" key="2">
    <source>
        <dbReference type="EMBL" id="GFK94628.1"/>
    </source>
</evidence>
<dbReference type="PANTHER" id="PTHR11236:SF50">
    <property type="entry name" value="AMINODEOXYCHORISMATE SYNTHASE COMPONENT 1"/>
    <property type="match status" value="1"/>
</dbReference>
<gene>
    <name evidence="2" type="primary">pabB</name>
    <name evidence="2" type="ORF">NNJEOMEG_02475</name>
</gene>
<keyword evidence="2" id="KW-0032">Aminotransferase</keyword>
<dbReference type="EC" id="2.6.1.85" evidence="2"/>
<dbReference type="Gene3D" id="3.60.120.10">
    <property type="entry name" value="Anthranilate synthase"/>
    <property type="match status" value="1"/>
</dbReference>
<dbReference type="EMBL" id="BLTE01000011">
    <property type="protein sequence ID" value="GFK94628.1"/>
    <property type="molecule type" value="Genomic_DNA"/>
</dbReference>
<dbReference type="RefSeq" id="WP_173084880.1">
    <property type="nucleotide sequence ID" value="NZ_BLTE01000011.1"/>
</dbReference>
<dbReference type="AlphaFoldDB" id="A0A6V8LWH6"/>
<dbReference type="Pfam" id="PF00425">
    <property type="entry name" value="Chorismate_bind"/>
    <property type="match status" value="1"/>
</dbReference>
<evidence type="ECO:0000259" key="1">
    <source>
        <dbReference type="Pfam" id="PF00425"/>
    </source>
</evidence>